<dbReference type="GO" id="GO:0046983">
    <property type="term" value="F:protein dimerization activity"/>
    <property type="evidence" value="ECO:0007669"/>
    <property type="project" value="InterPro"/>
</dbReference>
<evidence type="ECO:0000256" key="1">
    <source>
        <dbReference type="ARBA" id="ARBA00022478"/>
    </source>
</evidence>
<dbReference type="CDD" id="cd07029">
    <property type="entry name" value="RNAP_I_III_AC19"/>
    <property type="match status" value="1"/>
</dbReference>
<dbReference type="Gene3D" id="3.30.1360.10">
    <property type="entry name" value="RNA polymerase, RBP11-like subunit"/>
    <property type="match status" value="1"/>
</dbReference>
<dbReference type="AlphaFoldDB" id="A0A816JQQ5"/>
<evidence type="ECO:0000256" key="4">
    <source>
        <dbReference type="SAM" id="MobiDB-lite"/>
    </source>
</evidence>
<dbReference type="PANTHER" id="PTHR13946:SF28">
    <property type="entry name" value="DNA-DIRECTED RNA POLYMERASES I AND III SUBUNIT RPAC2"/>
    <property type="match status" value="1"/>
</dbReference>
<feature type="domain" description="DNA-directed RNA polymerase RBP11-like dimerisation" evidence="5">
    <location>
        <begin position="12"/>
        <end position="83"/>
    </location>
</feature>
<protein>
    <submittedName>
        <fullName evidence="6">(rape) hypothetical protein</fullName>
    </submittedName>
</protein>
<accession>A0A816JQQ5</accession>
<name>A0A816JQQ5_BRANA</name>
<dbReference type="InterPro" id="IPR036603">
    <property type="entry name" value="RBP11-like"/>
</dbReference>
<feature type="region of interest" description="Disordered" evidence="4">
    <location>
        <begin position="100"/>
        <end position="129"/>
    </location>
</feature>
<dbReference type="InterPro" id="IPR033898">
    <property type="entry name" value="RNAP_AC19"/>
</dbReference>
<evidence type="ECO:0000256" key="2">
    <source>
        <dbReference type="ARBA" id="ARBA00023163"/>
    </source>
</evidence>
<keyword evidence="2" id="KW-0804">Transcription</keyword>
<dbReference type="SMR" id="A0A816JQQ5"/>
<dbReference type="Proteomes" id="UP001295469">
    <property type="component" value="Chromosome C04"/>
</dbReference>
<feature type="compositionally biased region" description="Basic and acidic residues" evidence="4">
    <location>
        <begin position="100"/>
        <end position="121"/>
    </location>
</feature>
<dbReference type="EMBL" id="HG994368">
    <property type="protein sequence ID" value="CAF1864166.1"/>
    <property type="molecule type" value="Genomic_DNA"/>
</dbReference>
<proteinExistence type="inferred from homology"/>
<gene>
    <name evidence="6" type="ORF">DARMORV10_C04P58680.1</name>
</gene>
<keyword evidence="1" id="KW-0240">DNA-directed RNA polymerase</keyword>
<dbReference type="Pfam" id="PF13656">
    <property type="entry name" value="RNA_pol_L_2"/>
    <property type="match status" value="1"/>
</dbReference>
<dbReference type="GO" id="GO:0006351">
    <property type="term" value="P:DNA-templated transcription"/>
    <property type="evidence" value="ECO:0007669"/>
    <property type="project" value="InterPro"/>
</dbReference>
<comment type="similarity">
    <text evidence="3">Belongs to the archaeal Rpo11/eukaryotic RPB11/RPC19 RNA polymerase subunit family.</text>
</comment>
<evidence type="ECO:0000313" key="6">
    <source>
        <dbReference type="EMBL" id="CAF1864166.1"/>
    </source>
</evidence>
<dbReference type="PANTHER" id="PTHR13946">
    <property type="entry name" value="DNA-DIRECTED RNA POLYMERASE I,II,III"/>
    <property type="match status" value="1"/>
</dbReference>
<evidence type="ECO:0000259" key="5">
    <source>
        <dbReference type="Pfam" id="PF13656"/>
    </source>
</evidence>
<evidence type="ECO:0000256" key="3">
    <source>
        <dbReference type="ARBA" id="ARBA00025751"/>
    </source>
</evidence>
<organism evidence="6">
    <name type="scientific">Brassica napus</name>
    <name type="common">Rape</name>
    <dbReference type="NCBI Taxonomy" id="3708"/>
    <lineage>
        <taxon>Eukaryota</taxon>
        <taxon>Viridiplantae</taxon>
        <taxon>Streptophyta</taxon>
        <taxon>Embryophyta</taxon>
        <taxon>Tracheophyta</taxon>
        <taxon>Spermatophyta</taxon>
        <taxon>Magnoliopsida</taxon>
        <taxon>eudicotyledons</taxon>
        <taxon>Gunneridae</taxon>
        <taxon>Pentapetalae</taxon>
        <taxon>rosids</taxon>
        <taxon>malvids</taxon>
        <taxon>Brassicales</taxon>
        <taxon>Brassicaceae</taxon>
        <taxon>Brassiceae</taxon>
        <taxon>Brassica</taxon>
    </lineage>
</organism>
<sequence length="129" mass="14959">MEHGSFTNDSHASFTLAEEDHTLANALRFMLNQEYSESNIGWYSIPHPSLECINVRVQTTGDPAREVLKDACQELMLMNRHVRSVFDKAVSEFKEEQARLKAEEERKKAEEEELKKQRDLLESMDIESN</sequence>
<reference evidence="6" key="1">
    <citation type="submission" date="2021-01" db="EMBL/GenBank/DDBJ databases">
        <authorList>
            <consortium name="Genoscope - CEA"/>
            <person name="William W."/>
        </authorList>
    </citation>
    <scope>NUCLEOTIDE SEQUENCE</scope>
</reference>
<dbReference type="GO" id="GO:0000428">
    <property type="term" value="C:DNA-directed RNA polymerase complex"/>
    <property type="evidence" value="ECO:0007669"/>
    <property type="project" value="UniProtKB-KW"/>
</dbReference>
<dbReference type="InterPro" id="IPR009025">
    <property type="entry name" value="RBP11-like_dimer"/>
</dbReference>
<dbReference type="SUPFAM" id="SSF55257">
    <property type="entry name" value="RBP11-like subunits of RNA polymerase"/>
    <property type="match status" value="1"/>
</dbReference>